<dbReference type="InterPro" id="IPR015854">
    <property type="entry name" value="ABC_transpr_LolD-like"/>
</dbReference>
<dbReference type="Pfam" id="PF00005">
    <property type="entry name" value="ABC_tran"/>
    <property type="match status" value="1"/>
</dbReference>
<evidence type="ECO:0000313" key="5">
    <source>
        <dbReference type="EMBL" id="VAX31366.1"/>
    </source>
</evidence>
<dbReference type="PROSITE" id="PS50893">
    <property type="entry name" value="ABC_TRANSPORTER_2"/>
    <property type="match status" value="1"/>
</dbReference>
<dbReference type="InterPro" id="IPR027417">
    <property type="entry name" value="P-loop_NTPase"/>
</dbReference>
<evidence type="ECO:0000259" key="4">
    <source>
        <dbReference type="PROSITE" id="PS50893"/>
    </source>
</evidence>
<dbReference type="FunFam" id="3.40.50.300:FF:000032">
    <property type="entry name" value="Export ABC transporter ATP-binding protein"/>
    <property type="match status" value="1"/>
</dbReference>
<dbReference type="SUPFAM" id="SSF52540">
    <property type="entry name" value="P-loop containing nucleoside triphosphate hydrolases"/>
    <property type="match status" value="1"/>
</dbReference>
<dbReference type="GO" id="GO:0005524">
    <property type="term" value="F:ATP binding"/>
    <property type="evidence" value="ECO:0007669"/>
    <property type="project" value="UniProtKB-KW"/>
</dbReference>
<dbReference type="EMBL" id="UOGF01000074">
    <property type="protein sequence ID" value="VAX31366.1"/>
    <property type="molecule type" value="Genomic_DNA"/>
</dbReference>
<dbReference type="GO" id="GO:0016887">
    <property type="term" value="F:ATP hydrolysis activity"/>
    <property type="evidence" value="ECO:0007669"/>
    <property type="project" value="InterPro"/>
</dbReference>
<name>A0A3B1CLE2_9ZZZZ</name>
<dbReference type="GO" id="GO:0098796">
    <property type="term" value="C:membrane protein complex"/>
    <property type="evidence" value="ECO:0007669"/>
    <property type="project" value="UniProtKB-ARBA"/>
</dbReference>
<keyword evidence="2" id="KW-0547">Nucleotide-binding</keyword>
<dbReference type="SMART" id="SM00382">
    <property type="entry name" value="AAA"/>
    <property type="match status" value="1"/>
</dbReference>
<dbReference type="CDD" id="cd03255">
    <property type="entry name" value="ABC_MJ0796_LolCDE_FtsE"/>
    <property type="match status" value="1"/>
</dbReference>
<evidence type="ECO:0000256" key="1">
    <source>
        <dbReference type="ARBA" id="ARBA00022448"/>
    </source>
</evidence>
<reference evidence="5" key="1">
    <citation type="submission" date="2018-06" db="EMBL/GenBank/DDBJ databases">
        <authorList>
            <person name="Zhirakovskaya E."/>
        </authorList>
    </citation>
    <scope>NUCLEOTIDE SEQUENCE</scope>
</reference>
<evidence type="ECO:0000256" key="2">
    <source>
        <dbReference type="ARBA" id="ARBA00022741"/>
    </source>
</evidence>
<dbReference type="PANTHER" id="PTHR24220:SF86">
    <property type="entry name" value="ABC TRANSPORTER ABCH.1"/>
    <property type="match status" value="1"/>
</dbReference>
<proteinExistence type="predicted"/>
<evidence type="ECO:0000256" key="3">
    <source>
        <dbReference type="ARBA" id="ARBA00022840"/>
    </source>
</evidence>
<keyword evidence="3" id="KW-0067">ATP-binding</keyword>
<dbReference type="PANTHER" id="PTHR24220">
    <property type="entry name" value="IMPORT ATP-BINDING PROTEIN"/>
    <property type="match status" value="1"/>
</dbReference>
<dbReference type="InterPro" id="IPR003439">
    <property type="entry name" value="ABC_transporter-like_ATP-bd"/>
</dbReference>
<dbReference type="GO" id="GO:0022857">
    <property type="term" value="F:transmembrane transporter activity"/>
    <property type="evidence" value="ECO:0007669"/>
    <property type="project" value="TreeGrafter"/>
</dbReference>
<dbReference type="GO" id="GO:0005886">
    <property type="term" value="C:plasma membrane"/>
    <property type="evidence" value="ECO:0007669"/>
    <property type="project" value="TreeGrafter"/>
</dbReference>
<feature type="domain" description="ABC transporter" evidence="4">
    <location>
        <begin position="2"/>
        <end position="224"/>
    </location>
</feature>
<dbReference type="AlphaFoldDB" id="A0A3B1CLE2"/>
<keyword evidence="1" id="KW-0813">Transport</keyword>
<gene>
    <name evidence="5" type="ORF">MNBD_NITROSPIRAE01-545</name>
</gene>
<sequence>MIHLKKVSKIYPHATQPVTALNAVSLKIPKGSFTLLMGPSGCGKSTLLNLIGGLDFPTSGEIFFDGQSTEHFEDRDWTVLRRSEIGMIFQFFNLLPMLSAQENIALPLLLRGDATAETQQKAREALARVGLRHRMDHLPAALSGGEMQRVAIARADAISPKLLLADEPTGNLDSKTGQEILKLLASRTQNSGLTLLMATHSIAAASFADQIIHMKDGEIDRIEILK</sequence>
<accession>A0A3B1CLE2</accession>
<dbReference type="Gene3D" id="3.40.50.300">
    <property type="entry name" value="P-loop containing nucleotide triphosphate hydrolases"/>
    <property type="match status" value="1"/>
</dbReference>
<protein>
    <submittedName>
        <fullName evidence="5">ABC-type antimicrobial peptide transport system, ATPase component</fullName>
    </submittedName>
</protein>
<organism evidence="5">
    <name type="scientific">hydrothermal vent metagenome</name>
    <dbReference type="NCBI Taxonomy" id="652676"/>
    <lineage>
        <taxon>unclassified sequences</taxon>
        <taxon>metagenomes</taxon>
        <taxon>ecological metagenomes</taxon>
    </lineage>
</organism>
<dbReference type="InterPro" id="IPR003593">
    <property type="entry name" value="AAA+_ATPase"/>
</dbReference>
<dbReference type="InterPro" id="IPR017911">
    <property type="entry name" value="MacB-like_ATP-bd"/>
</dbReference>